<dbReference type="GO" id="GO:0032422">
    <property type="term" value="F:purine-rich negative regulatory element binding"/>
    <property type="evidence" value="ECO:0007669"/>
    <property type="project" value="InterPro"/>
</dbReference>
<keyword evidence="2 3" id="KW-0238">DNA-binding</keyword>
<comment type="caution">
    <text evidence="3">The sequence shown here is derived from an EMBL/GenBank/DDBJ whole genome shotgun (WGS) entry which is preliminary data.</text>
</comment>
<dbReference type="GO" id="GO:0000977">
    <property type="term" value="F:RNA polymerase II transcription regulatory region sequence-specific DNA binding"/>
    <property type="evidence" value="ECO:0007669"/>
    <property type="project" value="InterPro"/>
</dbReference>
<accession>A0A9W6B6Z4</accession>
<dbReference type="Gene3D" id="3.10.450.700">
    <property type="match status" value="1"/>
</dbReference>
<name>A0A9W6B6Z4_9FLAO</name>
<evidence type="ECO:0000313" key="4">
    <source>
        <dbReference type="Proteomes" id="UP001143545"/>
    </source>
</evidence>
<keyword evidence="4" id="KW-1185">Reference proteome</keyword>
<reference evidence="3" key="1">
    <citation type="submission" date="2022-07" db="EMBL/GenBank/DDBJ databases">
        <title>Taxonomy of Novel Oxalotrophic and Methylotrophic Bacteria.</title>
        <authorList>
            <person name="Sahin N."/>
            <person name="Tani A."/>
        </authorList>
    </citation>
    <scope>NUCLEOTIDE SEQUENCE</scope>
    <source>
        <strain evidence="3">AM327</strain>
    </source>
</reference>
<proteinExistence type="inferred from homology"/>
<comment type="similarity">
    <text evidence="1">Belongs to the PUR DNA-binding protein family.</text>
</comment>
<dbReference type="AlphaFoldDB" id="A0A9W6B6Z4"/>
<organism evidence="3 4">
    <name type="scientific">Neptunitalea chrysea</name>
    <dbReference type="NCBI Taxonomy" id="1647581"/>
    <lineage>
        <taxon>Bacteria</taxon>
        <taxon>Pseudomonadati</taxon>
        <taxon>Bacteroidota</taxon>
        <taxon>Flavobacteriia</taxon>
        <taxon>Flavobacteriales</taxon>
        <taxon>Flavobacteriaceae</taxon>
        <taxon>Neptunitalea</taxon>
    </lineage>
</organism>
<sequence length="147" mass="17661">MLYYDFFHIFEQNTIQLNKLEGIMNDKDLLEKDEIFSKVLRAGRRTYFFDVRATKAGDYYLTVTESKKFTHDDGSFHYKKHKIYLYKEDFTAFKEILSEMTDFVINEKGEEVISERHQKDFKKESFYETEEASNGTEKFTDISFEDI</sequence>
<gene>
    <name evidence="3" type="ORF">NBRC110019_27510</name>
</gene>
<protein>
    <submittedName>
        <fullName evidence="3">DNA-binding protein</fullName>
    </submittedName>
</protein>
<evidence type="ECO:0000313" key="3">
    <source>
        <dbReference type="EMBL" id="GLB53710.1"/>
    </source>
</evidence>
<dbReference type="Pfam" id="PF11680">
    <property type="entry name" value="DUF3276"/>
    <property type="match status" value="1"/>
</dbReference>
<dbReference type="EMBL" id="BRVP01000022">
    <property type="protein sequence ID" value="GLB53710.1"/>
    <property type="molecule type" value="Genomic_DNA"/>
</dbReference>
<dbReference type="SMART" id="SM00712">
    <property type="entry name" value="PUR"/>
    <property type="match status" value="1"/>
</dbReference>
<evidence type="ECO:0000256" key="1">
    <source>
        <dbReference type="ARBA" id="ARBA00009251"/>
    </source>
</evidence>
<dbReference type="InterPro" id="IPR006628">
    <property type="entry name" value="PUR-bd_fam"/>
</dbReference>
<dbReference type="Proteomes" id="UP001143545">
    <property type="component" value="Unassembled WGS sequence"/>
</dbReference>
<evidence type="ECO:0000256" key="2">
    <source>
        <dbReference type="ARBA" id="ARBA00023125"/>
    </source>
</evidence>